<dbReference type="Proteomes" id="UP000499080">
    <property type="component" value="Unassembled WGS sequence"/>
</dbReference>
<dbReference type="OrthoDB" id="6427472at2759"/>
<dbReference type="EMBL" id="BGPR01000144">
    <property type="protein sequence ID" value="GBL99061.1"/>
    <property type="molecule type" value="Genomic_DNA"/>
</dbReference>
<comment type="caution">
    <text evidence="2">The sequence shown here is derived from an EMBL/GenBank/DDBJ whole genome shotgun (WGS) entry which is preliminary data.</text>
</comment>
<protein>
    <submittedName>
        <fullName evidence="2">TD and POZ domain-containing protein 2</fullName>
    </submittedName>
</protein>
<dbReference type="PROSITE" id="PS50097">
    <property type="entry name" value="BTB"/>
    <property type="match status" value="1"/>
</dbReference>
<keyword evidence="3" id="KW-1185">Reference proteome</keyword>
<proteinExistence type="predicted"/>
<name>A0A4Y2C3M9_ARAVE</name>
<dbReference type="CDD" id="cd18186">
    <property type="entry name" value="BTB_POZ_ZBTB_KLHL-like"/>
    <property type="match status" value="1"/>
</dbReference>
<feature type="domain" description="BTB" evidence="1">
    <location>
        <begin position="180"/>
        <end position="247"/>
    </location>
</feature>
<dbReference type="Gene3D" id="3.30.710.10">
    <property type="entry name" value="Potassium Channel Kv1.1, Chain A"/>
    <property type="match status" value="1"/>
</dbReference>
<evidence type="ECO:0000313" key="2">
    <source>
        <dbReference type="EMBL" id="GBL99061.1"/>
    </source>
</evidence>
<dbReference type="PANTHER" id="PTHR24413">
    <property type="entry name" value="SPECKLE-TYPE POZ PROTEIN"/>
    <property type="match status" value="1"/>
</dbReference>
<gene>
    <name evidence="2" type="primary">Tdpoz2_1</name>
    <name evidence="2" type="ORF">AVEN_227559_1</name>
</gene>
<sequence>MSQKTDEIVTDNAAECLIDTKAITRTTTKLHRIRWAIENVSQLPLDTKIIGPDFYLTKTCLCNILIRKAVRHLFVYLHNKSDRIIKIERNLVLFDCEGTVLHQDEMGSACTLEKKDVNAISTIYQRNQFDFLKNDILIIDCCLKVEGCITTEISSFKSERESREHLINDLKTMFNNPVDSDFTLQVGNEIIHSHKSLLRARSAYFKRMFEIEMKESAENSVSISDVSHPTMQKLVEFLYTGDFTGTLEDNIQQISDLYYAADKYEVRDLRALCADKLVSTATADSICQILQLAQRHNDADLKIRAMNFISFHFDEIEKTNVWKTFISSELALASEVLSFCFKRLKFIP</sequence>
<organism evidence="2 3">
    <name type="scientific">Araneus ventricosus</name>
    <name type="common">Orbweaver spider</name>
    <name type="synonym">Epeira ventricosa</name>
    <dbReference type="NCBI Taxonomy" id="182803"/>
    <lineage>
        <taxon>Eukaryota</taxon>
        <taxon>Metazoa</taxon>
        <taxon>Ecdysozoa</taxon>
        <taxon>Arthropoda</taxon>
        <taxon>Chelicerata</taxon>
        <taxon>Arachnida</taxon>
        <taxon>Araneae</taxon>
        <taxon>Araneomorphae</taxon>
        <taxon>Entelegynae</taxon>
        <taxon>Araneoidea</taxon>
        <taxon>Araneidae</taxon>
        <taxon>Araneus</taxon>
    </lineage>
</organism>
<accession>A0A4Y2C3M9</accession>
<evidence type="ECO:0000259" key="1">
    <source>
        <dbReference type="PROSITE" id="PS50097"/>
    </source>
</evidence>
<dbReference type="InterPro" id="IPR000210">
    <property type="entry name" value="BTB/POZ_dom"/>
</dbReference>
<dbReference type="Pfam" id="PF00651">
    <property type="entry name" value="BTB"/>
    <property type="match status" value="1"/>
</dbReference>
<dbReference type="InterPro" id="IPR011333">
    <property type="entry name" value="SKP1/BTB/POZ_sf"/>
</dbReference>
<dbReference type="Gene3D" id="1.25.40.420">
    <property type="match status" value="1"/>
</dbReference>
<evidence type="ECO:0000313" key="3">
    <source>
        <dbReference type="Proteomes" id="UP000499080"/>
    </source>
</evidence>
<reference evidence="2 3" key="1">
    <citation type="journal article" date="2019" name="Sci. Rep.">
        <title>Orb-weaving spider Araneus ventricosus genome elucidates the spidroin gene catalogue.</title>
        <authorList>
            <person name="Kono N."/>
            <person name="Nakamura H."/>
            <person name="Ohtoshi R."/>
            <person name="Moran D.A.P."/>
            <person name="Shinohara A."/>
            <person name="Yoshida Y."/>
            <person name="Fujiwara M."/>
            <person name="Mori M."/>
            <person name="Tomita M."/>
            <person name="Arakawa K."/>
        </authorList>
    </citation>
    <scope>NUCLEOTIDE SEQUENCE [LARGE SCALE GENOMIC DNA]</scope>
</reference>
<dbReference type="SUPFAM" id="SSF54695">
    <property type="entry name" value="POZ domain"/>
    <property type="match status" value="1"/>
</dbReference>
<dbReference type="SMART" id="SM00225">
    <property type="entry name" value="BTB"/>
    <property type="match status" value="1"/>
</dbReference>
<dbReference type="AlphaFoldDB" id="A0A4Y2C3M9"/>